<evidence type="ECO:0000313" key="3">
    <source>
        <dbReference type="Proteomes" id="UP000232722"/>
    </source>
</evidence>
<dbReference type="VEuPathDB" id="FungiDB:FUN_006879"/>
<gene>
    <name evidence="2" type="ORF">RhiirA5_441896</name>
</gene>
<evidence type="ECO:0000256" key="1">
    <source>
        <dbReference type="SAM" id="MobiDB-lite"/>
    </source>
</evidence>
<protein>
    <submittedName>
        <fullName evidence="2">Uncharacterized protein</fullName>
    </submittedName>
</protein>
<dbReference type="VEuPathDB" id="FungiDB:RhiirA1_460136"/>
<feature type="region of interest" description="Disordered" evidence="1">
    <location>
        <begin position="139"/>
        <end position="162"/>
    </location>
</feature>
<name>A0A2N0NFB9_9GLOM</name>
<evidence type="ECO:0000313" key="2">
    <source>
        <dbReference type="EMBL" id="PKB93239.1"/>
    </source>
</evidence>
<comment type="caution">
    <text evidence="2">The sequence shown here is derived from an EMBL/GenBank/DDBJ whole genome shotgun (WGS) entry which is preliminary data.</text>
</comment>
<feature type="non-terminal residue" evidence="2">
    <location>
        <position position="1"/>
    </location>
</feature>
<reference evidence="2 3" key="2">
    <citation type="submission" date="2017-09" db="EMBL/GenBank/DDBJ databases">
        <title>Extensive intraspecific genome diversity in a model arbuscular mycorrhizal fungus.</title>
        <authorList>
            <person name="Chen E.C."/>
            <person name="Morin E."/>
            <person name="Beaudet D."/>
            <person name="Noel J."/>
            <person name="Ndikumana S."/>
            <person name="Charron P."/>
            <person name="St-Onge C."/>
            <person name="Giorgi J."/>
            <person name="Grigoriev I.V."/>
            <person name="Roux C."/>
            <person name="Martin F.M."/>
            <person name="Corradi N."/>
        </authorList>
    </citation>
    <scope>NUCLEOTIDE SEQUENCE [LARGE SCALE GENOMIC DNA]</scope>
    <source>
        <strain evidence="2 3">A5</strain>
    </source>
</reference>
<dbReference type="VEuPathDB" id="FungiDB:RhiirFUN_009860"/>
<sequence length="162" mass="18230">NAIPFNKSEFYQCYTIVQPRPGVDITITPDPPVAKTPEHFTVSGTLKHDITADKTLLNIDFYDTSKFLSAIPPYNKNFTESFKAGTKFSIDVDNVPTPDKLPLFYAIIVTVGKNLGEDEALMKELLKLRRDIRDSGGFGTKSQKSFERLTQDRQQNLDNPIS</sequence>
<reference evidence="2 3" key="1">
    <citation type="submission" date="2016-04" db="EMBL/GenBank/DDBJ databases">
        <title>Genome analyses suggest a sexual origin of heterokaryosis in a supposedly ancient asexual fungus.</title>
        <authorList>
            <person name="Ropars J."/>
            <person name="Sedzielewska K."/>
            <person name="Noel J."/>
            <person name="Charron P."/>
            <person name="Farinelli L."/>
            <person name="Marton T."/>
            <person name="Kruger M."/>
            <person name="Pelin A."/>
            <person name="Brachmann A."/>
            <person name="Corradi N."/>
        </authorList>
    </citation>
    <scope>NUCLEOTIDE SEQUENCE [LARGE SCALE GENOMIC DNA]</scope>
    <source>
        <strain evidence="2 3">A5</strain>
    </source>
</reference>
<dbReference type="Proteomes" id="UP000232722">
    <property type="component" value="Unassembled WGS sequence"/>
</dbReference>
<proteinExistence type="predicted"/>
<accession>A0A2N0NFB9</accession>
<organism evidence="2 3">
    <name type="scientific">Rhizophagus irregularis</name>
    <dbReference type="NCBI Taxonomy" id="588596"/>
    <lineage>
        <taxon>Eukaryota</taxon>
        <taxon>Fungi</taxon>
        <taxon>Fungi incertae sedis</taxon>
        <taxon>Mucoromycota</taxon>
        <taxon>Glomeromycotina</taxon>
        <taxon>Glomeromycetes</taxon>
        <taxon>Glomerales</taxon>
        <taxon>Glomeraceae</taxon>
        <taxon>Rhizophagus</taxon>
    </lineage>
</organism>
<dbReference type="EMBL" id="LLXJ01008569">
    <property type="protein sequence ID" value="PKB93239.1"/>
    <property type="molecule type" value="Genomic_DNA"/>
</dbReference>
<feature type="compositionally biased region" description="Polar residues" evidence="1">
    <location>
        <begin position="152"/>
        <end position="162"/>
    </location>
</feature>
<dbReference type="AlphaFoldDB" id="A0A2N0NFB9"/>